<dbReference type="EMBL" id="JAWDGP010006959">
    <property type="protein sequence ID" value="KAK3732432.1"/>
    <property type="molecule type" value="Genomic_DNA"/>
</dbReference>
<gene>
    <name evidence="1" type="ORF">RRG08_037436</name>
</gene>
<accession>A0AAE0Y563</accession>
<reference evidence="1" key="1">
    <citation type="journal article" date="2023" name="G3 (Bethesda)">
        <title>A reference genome for the long-term kleptoplast-retaining sea slug Elysia crispata morphotype clarki.</title>
        <authorList>
            <person name="Eastman K.E."/>
            <person name="Pendleton A.L."/>
            <person name="Shaikh M.A."/>
            <person name="Suttiyut T."/>
            <person name="Ogas R."/>
            <person name="Tomko P."/>
            <person name="Gavelis G."/>
            <person name="Widhalm J.R."/>
            <person name="Wisecaver J.H."/>
        </authorList>
    </citation>
    <scope>NUCLEOTIDE SEQUENCE</scope>
    <source>
        <strain evidence="1">ECLA1</strain>
    </source>
</reference>
<comment type="caution">
    <text evidence="1">The sequence shown here is derived from an EMBL/GenBank/DDBJ whole genome shotgun (WGS) entry which is preliminary data.</text>
</comment>
<protein>
    <submittedName>
        <fullName evidence="1">Uncharacterized protein</fullName>
    </submittedName>
</protein>
<evidence type="ECO:0000313" key="2">
    <source>
        <dbReference type="Proteomes" id="UP001283361"/>
    </source>
</evidence>
<evidence type="ECO:0000313" key="1">
    <source>
        <dbReference type="EMBL" id="KAK3732432.1"/>
    </source>
</evidence>
<dbReference type="AlphaFoldDB" id="A0AAE0Y563"/>
<name>A0AAE0Y563_9GAST</name>
<dbReference type="Proteomes" id="UP001283361">
    <property type="component" value="Unassembled WGS sequence"/>
</dbReference>
<keyword evidence="2" id="KW-1185">Reference proteome</keyword>
<proteinExistence type="predicted"/>
<organism evidence="1 2">
    <name type="scientific">Elysia crispata</name>
    <name type="common">lettuce slug</name>
    <dbReference type="NCBI Taxonomy" id="231223"/>
    <lineage>
        <taxon>Eukaryota</taxon>
        <taxon>Metazoa</taxon>
        <taxon>Spiralia</taxon>
        <taxon>Lophotrochozoa</taxon>
        <taxon>Mollusca</taxon>
        <taxon>Gastropoda</taxon>
        <taxon>Heterobranchia</taxon>
        <taxon>Euthyneura</taxon>
        <taxon>Panpulmonata</taxon>
        <taxon>Sacoglossa</taxon>
        <taxon>Placobranchoidea</taxon>
        <taxon>Plakobranchidae</taxon>
        <taxon>Elysia</taxon>
    </lineage>
</organism>
<sequence length="133" mass="15250">MRCLVIYISGACWVVPDSQDLVTWWVGNFYMKFLMLRIRHSSSLYSVLSNTRMILDPGYDLHTAVALHSWPQLTPITACPHPFENRSRCSKVPGPKTASVIGLLREAPGWTRSRGRRYDRSVATPASQRWRFP</sequence>